<dbReference type="Pfam" id="PF00497">
    <property type="entry name" value="SBP_bac_3"/>
    <property type="match status" value="1"/>
</dbReference>
<evidence type="ECO:0000256" key="1">
    <source>
        <dbReference type="ARBA" id="ARBA00004196"/>
    </source>
</evidence>
<dbReference type="PROSITE" id="PS01039">
    <property type="entry name" value="SBP_BACTERIAL_3"/>
    <property type="match status" value="1"/>
</dbReference>
<organism evidence="7 8">
    <name type="scientific">Thalassotalea marina</name>
    <dbReference type="NCBI Taxonomy" id="1673741"/>
    <lineage>
        <taxon>Bacteria</taxon>
        <taxon>Pseudomonadati</taxon>
        <taxon>Pseudomonadota</taxon>
        <taxon>Gammaproteobacteria</taxon>
        <taxon>Alteromonadales</taxon>
        <taxon>Colwelliaceae</taxon>
        <taxon>Thalassotalea</taxon>
    </lineage>
</organism>
<dbReference type="SMART" id="SM00062">
    <property type="entry name" value="PBPb"/>
    <property type="match status" value="1"/>
</dbReference>
<dbReference type="PANTHER" id="PTHR35936:SF6">
    <property type="entry name" value="AMINO ACID ABC TRANSPORTER SUBSTRATE-BINDING PAAT FAMILY PROTEIN"/>
    <property type="match status" value="1"/>
</dbReference>
<gene>
    <name evidence="7" type="ORF">GCM10017161_19020</name>
</gene>
<dbReference type="RefSeq" id="WP_189769727.1">
    <property type="nucleotide sequence ID" value="NZ_BNCK01000004.1"/>
</dbReference>
<feature type="chain" id="PRO_5037024792" evidence="5">
    <location>
        <begin position="20"/>
        <end position="264"/>
    </location>
</feature>
<comment type="subcellular location">
    <subcellularLocation>
        <location evidence="1">Cell envelope</location>
    </subcellularLocation>
</comment>
<dbReference type="Gene3D" id="3.40.190.10">
    <property type="entry name" value="Periplasmic binding protein-like II"/>
    <property type="match status" value="2"/>
</dbReference>
<comment type="similarity">
    <text evidence="2 4">Belongs to the bacterial solute-binding protein 3 family.</text>
</comment>
<evidence type="ECO:0000256" key="4">
    <source>
        <dbReference type="RuleBase" id="RU003744"/>
    </source>
</evidence>
<dbReference type="PANTHER" id="PTHR35936">
    <property type="entry name" value="MEMBRANE-BOUND LYTIC MUREIN TRANSGLYCOSYLASE F"/>
    <property type="match status" value="1"/>
</dbReference>
<dbReference type="AlphaFoldDB" id="A0A919BGY7"/>
<feature type="domain" description="Solute-binding protein family 3/N-terminal" evidence="6">
    <location>
        <begin position="29"/>
        <end position="262"/>
    </location>
</feature>
<protein>
    <submittedName>
        <fullName evidence="7">Amino acid ABC transporter substrate-binding protein</fullName>
    </submittedName>
</protein>
<dbReference type="SUPFAM" id="SSF53850">
    <property type="entry name" value="Periplasmic binding protein-like II"/>
    <property type="match status" value="1"/>
</dbReference>
<comment type="caution">
    <text evidence="7">The sequence shown here is derived from an EMBL/GenBank/DDBJ whole genome shotgun (WGS) entry which is preliminary data.</text>
</comment>
<evidence type="ECO:0000256" key="2">
    <source>
        <dbReference type="ARBA" id="ARBA00010333"/>
    </source>
</evidence>
<evidence type="ECO:0000313" key="8">
    <source>
        <dbReference type="Proteomes" id="UP000623842"/>
    </source>
</evidence>
<dbReference type="GO" id="GO:0030313">
    <property type="term" value="C:cell envelope"/>
    <property type="evidence" value="ECO:0007669"/>
    <property type="project" value="UniProtKB-SubCell"/>
</dbReference>
<dbReference type="InterPro" id="IPR018313">
    <property type="entry name" value="SBP_3_CS"/>
</dbReference>
<keyword evidence="8" id="KW-1185">Reference proteome</keyword>
<dbReference type="EMBL" id="BNCK01000004">
    <property type="protein sequence ID" value="GHF91386.1"/>
    <property type="molecule type" value="Genomic_DNA"/>
</dbReference>
<feature type="signal peptide" evidence="5">
    <location>
        <begin position="1"/>
        <end position="19"/>
    </location>
</feature>
<dbReference type="Proteomes" id="UP000623842">
    <property type="component" value="Unassembled WGS sequence"/>
</dbReference>
<accession>A0A919BGY7</accession>
<reference evidence="7" key="2">
    <citation type="submission" date="2020-09" db="EMBL/GenBank/DDBJ databases">
        <authorList>
            <person name="Sun Q."/>
            <person name="Kim S."/>
        </authorList>
    </citation>
    <scope>NUCLEOTIDE SEQUENCE</scope>
    <source>
        <strain evidence="7">KCTC 42731</strain>
    </source>
</reference>
<evidence type="ECO:0000256" key="3">
    <source>
        <dbReference type="ARBA" id="ARBA00022729"/>
    </source>
</evidence>
<sequence length="264" mass="30204">MKRCLLLVLLTMLCNQVTANALPDQNSKSLSIGWNMWYPYQYFDKDKGVVGLDVDITKAVAKAAGYDIQFSKIPWKRHLKLLKTGGIDLSAGSSFTKERANYVLYSKPYRKEVAALFVQTGRYQEINQQIIDLTDFTKNQYKIAIEEGYFYGEKFESLTRHPAVKKRLYKTLSLETNIEKLMNRQIDVIVADPVTVKAFEKKYNLQGQLARLSTPVYESEIYFMLSKNSQSKETLKKINLAIVELEKSGVLNCLINQWGGLALD</sequence>
<evidence type="ECO:0000313" key="7">
    <source>
        <dbReference type="EMBL" id="GHF91386.1"/>
    </source>
</evidence>
<evidence type="ECO:0000256" key="5">
    <source>
        <dbReference type="SAM" id="SignalP"/>
    </source>
</evidence>
<keyword evidence="3 5" id="KW-0732">Signal</keyword>
<reference evidence="7" key="1">
    <citation type="journal article" date="2014" name="Int. J. Syst. Evol. Microbiol.">
        <title>Complete genome sequence of Corynebacterium casei LMG S-19264T (=DSM 44701T), isolated from a smear-ripened cheese.</title>
        <authorList>
            <consortium name="US DOE Joint Genome Institute (JGI-PGF)"/>
            <person name="Walter F."/>
            <person name="Albersmeier A."/>
            <person name="Kalinowski J."/>
            <person name="Ruckert C."/>
        </authorList>
    </citation>
    <scope>NUCLEOTIDE SEQUENCE</scope>
    <source>
        <strain evidence="7">KCTC 42731</strain>
    </source>
</reference>
<evidence type="ECO:0000259" key="6">
    <source>
        <dbReference type="SMART" id="SM00062"/>
    </source>
</evidence>
<proteinExistence type="inferred from homology"/>
<dbReference type="InterPro" id="IPR001638">
    <property type="entry name" value="Solute-binding_3/MltF_N"/>
</dbReference>
<name>A0A919BGY7_9GAMM</name>